<name>A0A2T3AYR4_AMORE</name>
<evidence type="ECO:0000313" key="2">
    <source>
        <dbReference type="Proteomes" id="UP000241818"/>
    </source>
</evidence>
<keyword evidence="2" id="KW-1185">Reference proteome</keyword>
<dbReference type="EMBL" id="KZ679013">
    <property type="protein sequence ID" value="PSS15204.1"/>
    <property type="molecule type" value="Genomic_DNA"/>
</dbReference>
<proteinExistence type="predicted"/>
<evidence type="ECO:0000313" key="1">
    <source>
        <dbReference type="EMBL" id="PSS15204.1"/>
    </source>
</evidence>
<organism evidence="1 2">
    <name type="scientific">Amorphotheca resinae ATCC 22711</name>
    <dbReference type="NCBI Taxonomy" id="857342"/>
    <lineage>
        <taxon>Eukaryota</taxon>
        <taxon>Fungi</taxon>
        <taxon>Dikarya</taxon>
        <taxon>Ascomycota</taxon>
        <taxon>Pezizomycotina</taxon>
        <taxon>Leotiomycetes</taxon>
        <taxon>Helotiales</taxon>
        <taxon>Amorphothecaceae</taxon>
        <taxon>Amorphotheca</taxon>
    </lineage>
</organism>
<reference evidence="1 2" key="1">
    <citation type="journal article" date="2018" name="New Phytol.">
        <title>Comparative genomics and transcriptomics depict ericoid mycorrhizal fungi as versatile saprotrophs and plant mutualists.</title>
        <authorList>
            <person name="Martino E."/>
            <person name="Morin E."/>
            <person name="Grelet G.A."/>
            <person name="Kuo A."/>
            <person name="Kohler A."/>
            <person name="Daghino S."/>
            <person name="Barry K.W."/>
            <person name="Cichocki N."/>
            <person name="Clum A."/>
            <person name="Dockter R.B."/>
            <person name="Hainaut M."/>
            <person name="Kuo R.C."/>
            <person name="LaButti K."/>
            <person name="Lindahl B.D."/>
            <person name="Lindquist E.A."/>
            <person name="Lipzen A."/>
            <person name="Khouja H.R."/>
            <person name="Magnuson J."/>
            <person name="Murat C."/>
            <person name="Ohm R.A."/>
            <person name="Singer S.W."/>
            <person name="Spatafora J.W."/>
            <person name="Wang M."/>
            <person name="Veneault-Fourrey C."/>
            <person name="Henrissat B."/>
            <person name="Grigoriev I.V."/>
            <person name="Martin F.M."/>
            <person name="Perotto S."/>
        </authorList>
    </citation>
    <scope>NUCLEOTIDE SEQUENCE [LARGE SCALE GENOMIC DNA]</scope>
    <source>
        <strain evidence="1 2">ATCC 22711</strain>
    </source>
</reference>
<accession>A0A2T3AYR4</accession>
<dbReference type="InterPro" id="IPR015797">
    <property type="entry name" value="NUDIX_hydrolase-like_dom_sf"/>
</dbReference>
<dbReference type="Gene3D" id="3.90.79.10">
    <property type="entry name" value="Nucleoside Triphosphate Pyrophosphohydrolase"/>
    <property type="match status" value="1"/>
</dbReference>
<protein>
    <recommendedName>
        <fullName evidence="3">Nudix hydrolase domain-containing protein</fullName>
    </recommendedName>
</protein>
<dbReference type="AlphaFoldDB" id="A0A2T3AYR4"/>
<dbReference type="InParanoid" id="A0A2T3AYR4"/>
<dbReference type="Proteomes" id="UP000241818">
    <property type="component" value="Unassembled WGS sequence"/>
</dbReference>
<dbReference type="RefSeq" id="XP_024719803.1">
    <property type="nucleotide sequence ID" value="XM_024865853.1"/>
</dbReference>
<dbReference type="SUPFAM" id="SSF55811">
    <property type="entry name" value="Nudix"/>
    <property type="match status" value="1"/>
</dbReference>
<gene>
    <name evidence="1" type="ORF">M430DRAFT_29197</name>
</gene>
<evidence type="ECO:0008006" key="3">
    <source>
        <dbReference type="Google" id="ProtNLM"/>
    </source>
</evidence>
<dbReference type="STRING" id="857342.A0A2T3AYR4"/>
<dbReference type="OrthoDB" id="2011998at2759"/>
<dbReference type="GeneID" id="36573934"/>
<sequence length="207" mass="23538">MPSTELSVEETMGGANSTAREYQSNAPVKQVIGNYSKVIGQKEERTYTNRNAVRIIVINAIGHMAVLEDKDKSYYSLPNGIVAYDADHQNAGEESVKEQLGCEVVVYEECIAAAEEWRGDLHQQSFCYVARMMEDKEKTELLSVEGRDGLQIMWVEVNEAIGMMKKSKPTSELGKSVRERDLFFVKEYDRLLWSGGLRAMYDDWFKV</sequence>